<evidence type="ECO:0000256" key="7">
    <source>
        <dbReference type="ARBA" id="ARBA00022801"/>
    </source>
</evidence>
<feature type="active site" evidence="18">
    <location>
        <position position="216"/>
    </location>
</feature>
<evidence type="ECO:0000256" key="4">
    <source>
        <dbReference type="ARBA" id="ARBA00007658"/>
    </source>
</evidence>
<dbReference type="Proteomes" id="UP000728185">
    <property type="component" value="Unassembled WGS sequence"/>
</dbReference>
<keyword evidence="13 20" id="KW-1015">Disulfide bond</keyword>
<reference evidence="23" key="1">
    <citation type="submission" date="2019-05" db="EMBL/GenBank/DDBJ databases">
        <title>Annotation for the trematode Fasciolopsis buski.</title>
        <authorList>
            <person name="Choi Y.-J."/>
        </authorList>
    </citation>
    <scope>NUCLEOTIDE SEQUENCE</scope>
    <source>
        <strain evidence="23">HT</strain>
        <tissue evidence="23">Whole worm</tissue>
    </source>
</reference>
<keyword evidence="15 21" id="KW-0326">Glycosidase</keyword>
<gene>
    <name evidence="23" type="ORF">FBUS_05048</name>
</gene>
<dbReference type="EMBL" id="LUCM01000321">
    <property type="protein sequence ID" value="KAA0200736.1"/>
    <property type="molecule type" value="Genomic_DNA"/>
</dbReference>
<feature type="active site" evidence="18">
    <location>
        <position position="347"/>
    </location>
</feature>
<evidence type="ECO:0000256" key="9">
    <source>
        <dbReference type="ARBA" id="ARBA00022968"/>
    </source>
</evidence>
<dbReference type="GO" id="GO:0004571">
    <property type="term" value="F:mannosyl-oligosaccharide 1,2-alpha-mannosidase activity"/>
    <property type="evidence" value="ECO:0007669"/>
    <property type="project" value="UniProtKB-EC"/>
</dbReference>
<evidence type="ECO:0000256" key="21">
    <source>
        <dbReference type="RuleBase" id="RU361193"/>
    </source>
</evidence>
<keyword evidence="8 19" id="KW-0106">Calcium</keyword>
<keyword evidence="9" id="KW-0735">Signal-anchor</keyword>
<evidence type="ECO:0000256" key="19">
    <source>
        <dbReference type="PIRSR" id="PIRSR601382-2"/>
    </source>
</evidence>
<evidence type="ECO:0000256" key="20">
    <source>
        <dbReference type="PIRSR" id="PIRSR601382-3"/>
    </source>
</evidence>
<dbReference type="Pfam" id="PF01532">
    <property type="entry name" value="Glyco_hydro_47"/>
    <property type="match status" value="1"/>
</dbReference>
<keyword evidence="12" id="KW-0472">Membrane</keyword>
<evidence type="ECO:0000256" key="17">
    <source>
        <dbReference type="ARBA" id="ARBA00048605"/>
    </source>
</evidence>
<comment type="similarity">
    <text evidence="4 21">Belongs to the glycosyl hydrolase 47 family.</text>
</comment>
<evidence type="ECO:0000256" key="8">
    <source>
        <dbReference type="ARBA" id="ARBA00022837"/>
    </source>
</evidence>
<dbReference type="PANTHER" id="PTHR11742">
    <property type="entry name" value="MANNOSYL-OLIGOSACCHARIDE ALPHA-1,2-MANNOSIDASE-RELATED"/>
    <property type="match status" value="1"/>
</dbReference>
<dbReference type="InterPro" id="IPR036026">
    <property type="entry name" value="Seven-hairpin_glycosidases"/>
</dbReference>
<dbReference type="PANTHER" id="PTHR11742:SF6">
    <property type="entry name" value="MANNOSYL-OLIGOSACCHARIDE ALPHA-1,2-MANNOSIDASE IA-RELATED"/>
    <property type="match status" value="1"/>
</dbReference>
<keyword evidence="11" id="KW-0333">Golgi apparatus</keyword>
<dbReference type="InterPro" id="IPR050749">
    <property type="entry name" value="Glycosyl_Hydrolase_47"/>
</dbReference>
<evidence type="ECO:0000256" key="14">
    <source>
        <dbReference type="ARBA" id="ARBA00023180"/>
    </source>
</evidence>
<evidence type="ECO:0000313" key="23">
    <source>
        <dbReference type="EMBL" id="KAA0200736.1"/>
    </source>
</evidence>
<keyword evidence="7 21" id="KW-0378">Hydrolase</keyword>
<keyword evidence="24" id="KW-1185">Reference proteome</keyword>
<comment type="catalytic activity">
    <reaction evidence="17">
        <text>N(4)-(alpha-D-Man-(1-&gt;2)-alpha-D-Man-(1-&gt;2)-alpha-D-Man-(1-&gt;3)-[alpha-D-Man-(1-&gt;2)-alpha-D-Man-(1-&gt;3)-[alpha-D-Man-(1-&gt;2)-alpha-D-Man-(1-&gt;6)]-alpha-D-Man-(1-&gt;6)]-beta-D-Man-(1-&gt;4)-beta-D-GlcNAc-(1-&gt;4)-beta-D-GlcNAc)-L-asparaginyl-[protein] (N-glucan mannose isomer 9A1,2,3B1,2,3) + 4 H2O = N(4)-(alpha-D-Man-(1-&gt;3)-[alpha-D-Man-(1-&gt;3)-[alpha-D-Man-(1-&gt;6)]-alpha-D-Man-(1-&gt;6)]-beta-D-Man-(1-&gt;4)-beta-D-GlcNAc-(1-&gt;4)-beta-D-GlcNAc)-L-asparaginyl-[protein] (N-glucan mannose isomer 5A1,2) + 4 beta-D-mannose</text>
        <dbReference type="Rhea" id="RHEA:56008"/>
        <dbReference type="Rhea" id="RHEA-COMP:14356"/>
        <dbReference type="Rhea" id="RHEA-COMP:14367"/>
        <dbReference type="ChEBI" id="CHEBI:15377"/>
        <dbReference type="ChEBI" id="CHEBI:28563"/>
        <dbReference type="ChEBI" id="CHEBI:59087"/>
        <dbReference type="ChEBI" id="CHEBI:139493"/>
        <dbReference type="EC" id="3.2.1.113"/>
    </reaction>
</comment>
<dbReference type="GO" id="GO:0005783">
    <property type="term" value="C:endoplasmic reticulum"/>
    <property type="evidence" value="ECO:0007669"/>
    <property type="project" value="TreeGrafter"/>
</dbReference>
<evidence type="ECO:0000256" key="22">
    <source>
        <dbReference type="SAM" id="MobiDB-lite"/>
    </source>
</evidence>
<comment type="caution">
    <text evidence="23">The sequence shown here is derived from an EMBL/GenBank/DDBJ whole genome shotgun (WGS) entry which is preliminary data.</text>
</comment>
<proteinExistence type="inferred from homology"/>
<evidence type="ECO:0000256" key="13">
    <source>
        <dbReference type="ARBA" id="ARBA00023157"/>
    </source>
</evidence>
<dbReference type="SUPFAM" id="SSF48225">
    <property type="entry name" value="Seven-hairpin glycosidases"/>
    <property type="match status" value="1"/>
</dbReference>
<comment type="subcellular location">
    <subcellularLocation>
        <location evidence="2">Golgi apparatus membrane</location>
        <topology evidence="2">Single-pass type II membrane protein</topology>
    </subcellularLocation>
</comment>
<keyword evidence="10" id="KW-1133">Transmembrane helix</keyword>
<comment type="cofactor">
    <cofactor evidence="1 19">
        <name>Ca(2+)</name>
        <dbReference type="ChEBI" id="CHEBI:29108"/>
    </cofactor>
</comment>
<keyword evidence="5" id="KW-0812">Transmembrane</keyword>
<dbReference type="GO" id="GO:0005509">
    <property type="term" value="F:calcium ion binding"/>
    <property type="evidence" value="ECO:0007669"/>
    <property type="project" value="InterPro"/>
</dbReference>
<accession>A0A8E0S412</accession>
<evidence type="ECO:0000256" key="11">
    <source>
        <dbReference type="ARBA" id="ARBA00023034"/>
    </source>
</evidence>
<sequence>MFQMAKEAWDAYVKYAWGANELRPMTKAPHQPEILGAAHLGATIIDGMDTLYIMGLREEFRLARKYVADELNFNQHSVVSVFEYTIRYLGGLLSSYTFTLDRVFLDQAVRLADRLLPAFNTSTGIPYSLVNLYNGFSKQFAWSIERCSILSELGTMQMEFTYLSELTGDAKYAKVVNVIRNFLSRISRPNGLFYNYLNPRTGSWCGTSAGLSALGDSFYEYLLKEWIRTDGADTEGRKLYDEGIQALFNHGVFKTSDEKHLYLGSYQHGTVSSVMDHLACFAGGMLALGSSGLNDVWFVRGVNITETCRLSYENTATHLGPESFEFGENIEAIPIRKTHKSYLLRPETVESYFYLWRFTKNPIYRQWAWDVVKALRSHSNTSTGYSGLVNVNALEKNWDDVQQSFFIAETLKYLYLIFSEDTLLPLDRWVFNSEGHPFPVHNRVILGDTKWPKQHSSSEPPKPIPPPINS</sequence>
<evidence type="ECO:0000256" key="1">
    <source>
        <dbReference type="ARBA" id="ARBA00001913"/>
    </source>
</evidence>
<name>A0A8E0S412_9TREM</name>
<feature type="active site" description="Proton donor" evidence="18">
    <location>
        <position position="83"/>
    </location>
</feature>
<feature type="region of interest" description="Disordered" evidence="22">
    <location>
        <begin position="451"/>
        <end position="470"/>
    </location>
</feature>
<protein>
    <recommendedName>
        <fullName evidence="21">alpha-1,2-Mannosidase</fullName>
        <ecNumber evidence="21">3.2.1.-</ecNumber>
    </recommendedName>
</protein>
<dbReference type="GO" id="GO:0000139">
    <property type="term" value="C:Golgi membrane"/>
    <property type="evidence" value="ECO:0007669"/>
    <property type="project" value="UniProtKB-SubCell"/>
</dbReference>
<evidence type="ECO:0000256" key="6">
    <source>
        <dbReference type="ARBA" id="ARBA00022723"/>
    </source>
</evidence>
<comment type="catalytic activity">
    <reaction evidence="16">
        <text>N(4)-(alpha-D-Man-(1-&gt;2)-alpha-D-Man-(1-&gt;2)-alpha-D-Man-(1-&gt;3)-[alpha-D-Man-(1-&gt;3)-[alpha-D-Man-(1-&gt;2)-alpha-D-Man-(1-&gt;6)]-alpha-D-Man-(1-&gt;6)]-beta-D-Man-(1-&gt;4)-beta-D-GlcNAc-(1-&gt;4)-beta-D-GlcNAc)-L-asparaginyl-[protein] (N-glucan mannose isomer 8A1,2,3B1,3) + 3 H2O = N(4)-(alpha-D-Man-(1-&gt;3)-[alpha-D-Man-(1-&gt;3)-[alpha-D-Man-(1-&gt;6)]-alpha-D-Man-(1-&gt;6)]-beta-D-Man-(1-&gt;4)-beta-D-GlcNAc-(1-&gt;4)-beta-D-GlcNAc)-L-asparaginyl-[protein] (N-glucan mannose isomer 5A1,2) + 3 beta-D-mannose</text>
        <dbReference type="Rhea" id="RHEA:56028"/>
        <dbReference type="Rhea" id="RHEA-COMP:14358"/>
        <dbReference type="Rhea" id="RHEA-COMP:14367"/>
        <dbReference type="ChEBI" id="CHEBI:15377"/>
        <dbReference type="ChEBI" id="CHEBI:28563"/>
        <dbReference type="ChEBI" id="CHEBI:59087"/>
        <dbReference type="ChEBI" id="CHEBI:60628"/>
        <dbReference type="EC" id="3.2.1.113"/>
    </reaction>
</comment>
<dbReference type="OrthoDB" id="8118055at2759"/>
<feature type="active site" description="Proton donor" evidence="18">
    <location>
        <position position="322"/>
    </location>
</feature>
<dbReference type="GO" id="GO:0006491">
    <property type="term" value="P:N-glycan processing"/>
    <property type="evidence" value="ECO:0007669"/>
    <property type="project" value="UniProtKB-ARBA"/>
</dbReference>
<dbReference type="InterPro" id="IPR001382">
    <property type="entry name" value="Glyco_hydro_47"/>
</dbReference>
<evidence type="ECO:0000256" key="15">
    <source>
        <dbReference type="ARBA" id="ARBA00023295"/>
    </source>
</evidence>
<keyword evidence="6 19" id="KW-0479">Metal-binding</keyword>
<feature type="disulfide bond" evidence="20">
    <location>
        <begin position="280"/>
        <end position="308"/>
    </location>
</feature>
<organism evidence="23 24">
    <name type="scientific">Fasciolopsis buskii</name>
    <dbReference type="NCBI Taxonomy" id="27845"/>
    <lineage>
        <taxon>Eukaryota</taxon>
        <taxon>Metazoa</taxon>
        <taxon>Spiralia</taxon>
        <taxon>Lophotrochozoa</taxon>
        <taxon>Platyhelminthes</taxon>
        <taxon>Trematoda</taxon>
        <taxon>Digenea</taxon>
        <taxon>Plagiorchiida</taxon>
        <taxon>Echinostomata</taxon>
        <taxon>Echinostomatoidea</taxon>
        <taxon>Fasciolidae</taxon>
        <taxon>Fasciolopsis</taxon>
    </lineage>
</organism>
<dbReference type="FunFam" id="1.50.10.10:FF:000017">
    <property type="entry name" value="alpha-1,2-Mannosidase"/>
    <property type="match status" value="1"/>
</dbReference>
<dbReference type="GO" id="GO:0005975">
    <property type="term" value="P:carbohydrate metabolic process"/>
    <property type="evidence" value="ECO:0007669"/>
    <property type="project" value="InterPro"/>
</dbReference>
<evidence type="ECO:0000256" key="10">
    <source>
        <dbReference type="ARBA" id="ARBA00022989"/>
    </source>
</evidence>
<comment type="pathway">
    <text evidence="3">Protein modification; protein glycosylation.</text>
</comment>
<evidence type="ECO:0000256" key="2">
    <source>
        <dbReference type="ARBA" id="ARBA00004323"/>
    </source>
</evidence>
<dbReference type="PRINTS" id="PR00747">
    <property type="entry name" value="GLYHDRLASE47"/>
</dbReference>
<keyword evidence="14" id="KW-0325">Glycoprotein</keyword>
<feature type="binding site" evidence="19">
    <location>
        <position position="433"/>
    </location>
    <ligand>
        <name>Ca(2+)</name>
        <dbReference type="ChEBI" id="CHEBI:29108"/>
    </ligand>
</feature>
<evidence type="ECO:0000256" key="5">
    <source>
        <dbReference type="ARBA" id="ARBA00022692"/>
    </source>
</evidence>
<evidence type="ECO:0000313" key="24">
    <source>
        <dbReference type="Proteomes" id="UP000728185"/>
    </source>
</evidence>
<evidence type="ECO:0000256" key="12">
    <source>
        <dbReference type="ARBA" id="ARBA00023136"/>
    </source>
</evidence>
<dbReference type="Gene3D" id="1.50.10.10">
    <property type="match status" value="1"/>
</dbReference>
<dbReference type="AlphaFoldDB" id="A0A8E0S412"/>
<evidence type="ECO:0000256" key="16">
    <source>
        <dbReference type="ARBA" id="ARBA00047669"/>
    </source>
</evidence>
<evidence type="ECO:0000256" key="18">
    <source>
        <dbReference type="PIRSR" id="PIRSR601382-1"/>
    </source>
</evidence>
<feature type="compositionally biased region" description="Pro residues" evidence="22">
    <location>
        <begin position="460"/>
        <end position="470"/>
    </location>
</feature>
<evidence type="ECO:0000256" key="3">
    <source>
        <dbReference type="ARBA" id="ARBA00004922"/>
    </source>
</evidence>
<dbReference type="EC" id="3.2.1.-" evidence="21"/>
<dbReference type="InterPro" id="IPR012341">
    <property type="entry name" value="6hp_glycosidase-like_sf"/>
</dbReference>